<evidence type="ECO:0000313" key="1">
    <source>
        <dbReference type="EMBL" id="SMH39394.1"/>
    </source>
</evidence>
<protein>
    <recommendedName>
        <fullName evidence="3">Carbon monoxide dehydrogenase subunit G</fullName>
    </recommendedName>
</protein>
<dbReference type="OrthoDB" id="2374625at2"/>
<keyword evidence="2" id="KW-1185">Reference proteome</keyword>
<dbReference type="RefSeq" id="WP_085560261.1">
    <property type="nucleotide sequence ID" value="NZ_FOAH01000002.1"/>
</dbReference>
<sequence length="147" mass="16583">MSLNHYSITINAPFNNSCERIKEPSFWLTFLPGFDQLTSISESIYLIDLYLSLGPVSRKALLTFKFKPETKMTDVLFTFSSSNKSVSGLGQLTISQYSENAIQLKVSLDLQLKGKKSLLLTPLLPSVKESWAKNILNQVKFSLENEQ</sequence>
<proteinExistence type="predicted"/>
<dbReference type="EMBL" id="FXBJ01000002">
    <property type="protein sequence ID" value="SMH39394.1"/>
    <property type="molecule type" value="Genomic_DNA"/>
</dbReference>
<reference evidence="1 2" key="1">
    <citation type="submission" date="2017-04" db="EMBL/GenBank/DDBJ databases">
        <authorList>
            <person name="Afonso C.L."/>
            <person name="Miller P.J."/>
            <person name="Scott M.A."/>
            <person name="Spackman E."/>
            <person name="Goraichik I."/>
            <person name="Dimitrov K.M."/>
            <person name="Suarez D.L."/>
            <person name="Swayne D.E."/>
        </authorList>
    </citation>
    <scope>NUCLEOTIDE SEQUENCE [LARGE SCALE GENOMIC DNA]</scope>
    <source>
        <strain evidence="1 2">LMG26642</strain>
    </source>
</reference>
<accession>A0A1X7NN16</accession>
<gene>
    <name evidence="1" type="ORF">SAMN04488700_2239</name>
</gene>
<dbReference type="AlphaFoldDB" id="A0A1X7NN16"/>
<organism evidence="1 2">
    <name type="scientific">Carnobacterium iners</name>
    <dbReference type="NCBI Taxonomy" id="1073423"/>
    <lineage>
        <taxon>Bacteria</taxon>
        <taxon>Bacillati</taxon>
        <taxon>Bacillota</taxon>
        <taxon>Bacilli</taxon>
        <taxon>Lactobacillales</taxon>
        <taxon>Carnobacteriaceae</taxon>
        <taxon>Carnobacterium</taxon>
    </lineage>
</organism>
<dbReference type="SUPFAM" id="SSF55961">
    <property type="entry name" value="Bet v1-like"/>
    <property type="match status" value="1"/>
</dbReference>
<dbReference type="Proteomes" id="UP000193435">
    <property type="component" value="Unassembled WGS sequence"/>
</dbReference>
<evidence type="ECO:0000313" key="2">
    <source>
        <dbReference type="Proteomes" id="UP000193435"/>
    </source>
</evidence>
<dbReference type="Gene3D" id="3.30.530.20">
    <property type="match status" value="1"/>
</dbReference>
<evidence type="ECO:0008006" key="3">
    <source>
        <dbReference type="Google" id="ProtNLM"/>
    </source>
</evidence>
<name>A0A1X7NN16_9LACT</name>
<dbReference type="InterPro" id="IPR023393">
    <property type="entry name" value="START-like_dom_sf"/>
</dbReference>